<reference evidence="1" key="1">
    <citation type="submission" date="2016-04" db="EMBL/GenBank/DDBJ databases">
        <authorList>
            <person name="Evans L.H."/>
            <person name="Alamgir A."/>
            <person name="Owens N."/>
            <person name="Weber N.D."/>
            <person name="Virtaneva K."/>
            <person name="Barbian K."/>
            <person name="Babar A."/>
            <person name="Rosenke K."/>
        </authorList>
    </citation>
    <scope>NUCLEOTIDE SEQUENCE [LARGE SCALE GENOMIC DNA]</scope>
    <source>
        <strain evidence="1">CBS 101.48</strain>
    </source>
</reference>
<evidence type="ECO:0000313" key="1">
    <source>
        <dbReference type="EMBL" id="SAL94861.1"/>
    </source>
</evidence>
<dbReference type="Proteomes" id="UP000078561">
    <property type="component" value="Unassembled WGS sequence"/>
</dbReference>
<keyword evidence="3" id="KW-1185">Reference proteome</keyword>
<dbReference type="Gene3D" id="3.30.420.10">
    <property type="entry name" value="Ribonuclease H-like superfamily/Ribonuclease H"/>
    <property type="match status" value="1"/>
</dbReference>
<name>A0A168KKT0_ABSGL</name>
<dbReference type="AlphaFoldDB" id="A0A168KKT0"/>
<dbReference type="GO" id="GO:0003676">
    <property type="term" value="F:nucleic acid binding"/>
    <property type="evidence" value="ECO:0007669"/>
    <property type="project" value="InterPro"/>
</dbReference>
<dbReference type="EMBL" id="LT550042">
    <property type="protein sequence ID" value="SAL94861.1"/>
    <property type="molecule type" value="Genomic_DNA"/>
</dbReference>
<dbReference type="OrthoDB" id="2437099at2759"/>
<evidence type="ECO:0000313" key="3">
    <source>
        <dbReference type="Proteomes" id="UP000078561"/>
    </source>
</evidence>
<dbReference type="InParanoid" id="A0A168KKT0"/>
<organism evidence="1">
    <name type="scientific">Absidia glauca</name>
    <name type="common">Pin mould</name>
    <dbReference type="NCBI Taxonomy" id="4829"/>
    <lineage>
        <taxon>Eukaryota</taxon>
        <taxon>Fungi</taxon>
        <taxon>Fungi incertae sedis</taxon>
        <taxon>Mucoromycota</taxon>
        <taxon>Mucoromycotina</taxon>
        <taxon>Mucoromycetes</taxon>
        <taxon>Mucorales</taxon>
        <taxon>Cunninghamellaceae</taxon>
        <taxon>Absidia</taxon>
    </lineage>
</organism>
<accession>A0A168KKT0</accession>
<dbReference type="EMBL" id="LT551544">
    <property type="protein sequence ID" value="SAL97133.1"/>
    <property type="molecule type" value="Genomic_DNA"/>
</dbReference>
<gene>
    <name evidence="1" type="primary">ABSGL_00153.1 scaffold 349</name>
    <name evidence="2" type="synonym">ABSGL_02597.1 scaffold 3562</name>
</gene>
<evidence type="ECO:0000313" key="2">
    <source>
        <dbReference type="EMBL" id="SAL97133.1"/>
    </source>
</evidence>
<protein>
    <recommendedName>
        <fullName evidence="4">Tc1-like transposase DDE domain-containing protein</fullName>
    </recommendedName>
</protein>
<sequence length="87" mass="10443">MELLFTEVSWQVTGERRTGQRRWCGQSRQSSDLNPIENIWRLFKYAAQTRHGEIHSKDDMEKVLWESWDALDQEKIDSFLDSMKLPR</sequence>
<proteinExistence type="predicted"/>
<dbReference type="InterPro" id="IPR036397">
    <property type="entry name" value="RNaseH_sf"/>
</dbReference>
<evidence type="ECO:0008006" key="4">
    <source>
        <dbReference type="Google" id="ProtNLM"/>
    </source>
</evidence>